<evidence type="ECO:0000313" key="2">
    <source>
        <dbReference type="EMBL" id="MBF6358190.1"/>
    </source>
</evidence>
<dbReference type="SUPFAM" id="SSF56300">
    <property type="entry name" value="Metallo-dependent phosphatases"/>
    <property type="match status" value="1"/>
</dbReference>
<comment type="caution">
    <text evidence="2">The sequence shown here is derived from an EMBL/GenBank/DDBJ whole genome shotgun (WGS) entry which is preliminary data.</text>
</comment>
<dbReference type="Gene3D" id="3.60.21.10">
    <property type="match status" value="1"/>
</dbReference>
<feature type="region of interest" description="Disordered" evidence="1">
    <location>
        <begin position="12"/>
        <end position="36"/>
    </location>
</feature>
<dbReference type="Proteomes" id="UP000707731">
    <property type="component" value="Unassembled WGS sequence"/>
</dbReference>
<protein>
    <recommendedName>
        <fullName evidence="4">Exonuclease</fullName>
    </recommendedName>
</protein>
<name>A0ABS0DJ63_9NOCA</name>
<sequence length="377" mass="41371">MSLADDLLKQPTAAEAEYKPRTEFDGSRGGYIQTGALPEPPASYTDLLEQFGYNPDEVQIIGNPRISRWQAFNGEWLAAYRFQIAPKTVKGNLDELIDSIRDRTPHELTGVAGDGVFVYQAGDLQLGKIDGYSVEGTIDRYFQSVDRAVNELRTRQKRDGVAAVHLAFVGDCIENGGVSQGGKLAWRQSLTITEQVRLWRRTLLETVKAFAPLADDIAVSVIGGNHDDATRSPVQTRADDNWATEGAIAVSDALTENPAAYGHVRVQVPPKDQGYMTVRVGGSVFTLLHGHQFRKGKAADWWASQAFHHGNPAGAHFLLHGHWHETGIQQSATRTIICSPTLDGGSAWYRDKTGAESRQGALIYTTRGPEFENLSLV</sequence>
<evidence type="ECO:0008006" key="4">
    <source>
        <dbReference type="Google" id="ProtNLM"/>
    </source>
</evidence>
<keyword evidence="3" id="KW-1185">Reference proteome</keyword>
<dbReference type="RefSeq" id="WP_195005028.1">
    <property type="nucleotide sequence ID" value="NZ_JADLQN010000010.1"/>
</dbReference>
<reference evidence="2 3" key="1">
    <citation type="submission" date="2020-10" db="EMBL/GenBank/DDBJ databases">
        <title>Identification of Nocardia species via Next-generation sequencing and recognition of intraspecies genetic diversity.</title>
        <authorList>
            <person name="Li P."/>
            <person name="Li P."/>
            <person name="Lu B."/>
        </authorList>
    </citation>
    <scope>NUCLEOTIDE SEQUENCE [LARGE SCALE GENOMIC DNA]</scope>
    <source>
        <strain evidence="2 3">BJ06-0143</strain>
    </source>
</reference>
<dbReference type="EMBL" id="JADLQN010000010">
    <property type="protein sequence ID" value="MBF6358190.1"/>
    <property type="molecule type" value="Genomic_DNA"/>
</dbReference>
<feature type="compositionally biased region" description="Basic and acidic residues" evidence="1">
    <location>
        <begin position="16"/>
        <end position="26"/>
    </location>
</feature>
<proteinExistence type="predicted"/>
<dbReference type="InterPro" id="IPR029052">
    <property type="entry name" value="Metallo-depent_PP-like"/>
</dbReference>
<gene>
    <name evidence="2" type="ORF">IU449_27210</name>
</gene>
<organism evidence="2 3">
    <name type="scientific">Nocardia higoensis</name>
    <dbReference type="NCBI Taxonomy" id="228599"/>
    <lineage>
        <taxon>Bacteria</taxon>
        <taxon>Bacillati</taxon>
        <taxon>Actinomycetota</taxon>
        <taxon>Actinomycetes</taxon>
        <taxon>Mycobacteriales</taxon>
        <taxon>Nocardiaceae</taxon>
        <taxon>Nocardia</taxon>
    </lineage>
</organism>
<accession>A0ABS0DJ63</accession>
<evidence type="ECO:0000313" key="3">
    <source>
        <dbReference type="Proteomes" id="UP000707731"/>
    </source>
</evidence>
<evidence type="ECO:0000256" key="1">
    <source>
        <dbReference type="SAM" id="MobiDB-lite"/>
    </source>
</evidence>